<dbReference type="OrthoDB" id="1435163at2759"/>
<dbReference type="Proteomes" id="UP000257109">
    <property type="component" value="Unassembled WGS sequence"/>
</dbReference>
<protein>
    <submittedName>
        <fullName evidence="1">AT-hook motif nuclear-localized protein 17</fullName>
    </submittedName>
</protein>
<dbReference type="SUPFAM" id="SSF117856">
    <property type="entry name" value="AF0104/ALDC/Ptd012-like"/>
    <property type="match status" value="1"/>
</dbReference>
<organism evidence="1 2">
    <name type="scientific">Mucuna pruriens</name>
    <name type="common">Velvet bean</name>
    <name type="synonym">Dolichos pruriens</name>
    <dbReference type="NCBI Taxonomy" id="157652"/>
    <lineage>
        <taxon>Eukaryota</taxon>
        <taxon>Viridiplantae</taxon>
        <taxon>Streptophyta</taxon>
        <taxon>Embryophyta</taxon>
        <taxon>Tracheophyta</taxon>
        <taxon>Spermatophyta</taxon>
        <taxon>Magnoliopsida</taxon>
        <taxon>eudicotyledons</taxon>
        <taxon>Gunneridae</taxon>
        <taxon>Pentapetalae</taxon>
        <taxon>rosids</taxon>
        <taxon>fabids</taxon>
        <taxon>Fabales</taxon>
        <taxon>Fabaceae</taxon>
        <taxon>Papilionoideae</taxon>
        <taxon>50 kb inversion clade</taxon>
        <taxon>NPAAA clade</taxon>
        <taxon>indigoferoid/millettioid clade</taxon>
        <taxon>Phaseoleae</taxon>
        <taxon>Mucuna</taxon>
    </lineage>
</organism>
<keyword evidence="2" id="KW-1185">Reference proteome</keyword>
<feature type="non-terminal residue" evidence="1">
    <location>
        <position position="1"/>
    </location>
</feature>
<sequence length="331" mass="36637">MANNVHEPCFPSPPDNRSMGNNSANLTTIYWGSNIVGFSNDHSSFANINISNKLLPLLPQPFPPILSPLQPPILTIPSESDVPSEEQNRKMEPQHVVVALTKRPRGRGRPPGSKNKPKPIVEFPNPSPYILRERKDFLKPIILVIPAGMNIVNAIIDFGRDRDVSISVHHASGAISEAFTPKAFHLHPLITHGKTPQVFGGLVGRKLITAEPVQVMASIIKKHKYHKWMNPISNANVQSIIKSTQANHCATIMSNALSDITNNTVNHTGFSIRDSTLSSMNVQPFATPTNVNMVHCNNPTNQDFRFLNPKDFDGSIKTLLVEGYLLYQRIC</sequence>
<dbReference type="PANTHER" id="PTHR31100:SF69">
    <property type="entry name" value="AT-HOOK MOTIF NUCLEAR-LOCALIZED PROTEIN 17-RELATED"/>
    <property type="match status" value="1"/>
</dbReference>
<dbReference type="AlphaFoldDB" id="A0A371EZC0"/>
<dbReference type="GO" id="GO:0003700">
    <property type="term" value="F:DNA-binding transcription factor activity"/>
    <property type="evidence" value="ECO:0007669"/>
    <property type="project" value="TreeGrafter"/>
</dbReference>
<dbReference type="InterPro" id="IPR014476">
    <property type="entry name" value="AHL15-29"/>
</dbReference>
<dbReference type="EMBL" id="QJKJ01011360">
    <property type="protein sequence ID" value="RDX71361.1"/>
    <property type="molecule type" value="Genomic_DNA"/>
</dbReference>
<name>A0A371EZC0_MUCPR</name>
<proteinExistence type="predicted"/>
<gene>
    <name evidence="1" type="primary">AHL17</name>
    <name evidence="1" type="ORF">CR513_49303</name>
</gene>
<accession>A0A371EZC0</accession>
<reference evidence="1" key="1">
    <citation type="submission" date="2018-05" db="EMBL/GenBank/DDBJ databases">
        <title>Draft genome of Mucuna pruriens seed.</title>
        <authorList>
            <person name="Nnadi N.E."/>
            <person name="Vos R."/>
            <person name="Hasami M.H."/>
            <person name="Devisetty U.K."/>
            <person name="Aguiy J.C."/>
        </authorList>
    </citation>
    <scope>NUCLEOTIDE SEQUENCE [LARGE SCALE GENOMIC DNA]</scope>
    <source>
        <strain evidence="1">JCA_2017</strain>
    </source>
</reference>
<dbReference type="PANTHER" id="PTHR31100">
    <property type="entry name" value="AT-HOOK MOTIF NUCLEAR-LOCALIZED PROTEIN 15"/>
    <property type="match status" value="1"/>
</dbReference>
<evidence type="ECO:0000313" key="2">
    <source>
        <dbReference type="Proteomes" id="UP000257109"/>
    </source>
</evidence>
<dbReference type="GO" id="GO:0005634">
    <property type="term" value="C:nucleus"/>
    <property type="evidence" value="ECO:0007669"/>
    <property type="project" value="TreeGrafter"/>
</dbReference>
<comment type="caution">
    <text evidence="1">The sequence shown here is derived from an EMBL/GenBank/DDBJ whole genome shotgun (WGS) entry which is preliminary data.</text>
</comment>
<dbReference type="GO" id="GO:0003680">
    <property type="term" value="F:minor groove of adenine-thymine-rich DNA binding"/>
    <property type="evidence" value="ECO:0007669"/>
    <property type="project" value="InterPro"/>
</dbReference>
<evidence type="ECO:0000313" key="1">
    <source>
        <dbReference type="EMBL" id="RDX71361.1"/>
    </source>
</evidence>